<name>A0ABV6Q854_9FLAO</name>
<feature type="chain" id="PRO_5045848316" evidence="1">
    <location>
        <begin position="22"/>
        <end position="1446"/>
    </location>
</feature>
<keyword evidence="3" id="KW-1185">Reference proteome</keyword>
<comment type="caution">
    <text evidence="2">The sequence shown here is derived from an EMBL/GenBank/DDBJ whole genome shotgun (WGS) entry which is preliminary data.</text>
</comment>
<proteinExistence type="predicted"/>
<evidence type="ECO:0000256" key="1">
    <source>
        <dbReference type="SAM" id="SignalP"/>
    </source>
</evidence>
<sequence>MKKHFSLLTFYFILSCSITFSQNNTDCWTLIHNGIDIYNGQYNDSEYPGYHDPETTDLEEVSGGFLTTGQYNKQSFDSNDNNIYTNLEDKDGSYLTKHDYDGNLQWIVYTEKNTNSYRDVMFGSVEDNEGNIYVIGHSINGTFFDTEGTEIVFNNSNDSVFGGFIIKLDEDGKILWHIIIDNVYSKRINIDEEGNILLSGDVNIYNNNTFDFYLNGVITDNLSNFEIMGNNFNYVNRGVLKINPQGELLWYTGIKTDGPNSEFLIDIGSDNNNNVYVTGYCSFDAEIYSSGETDNPDIISWTGNSSKTFLIKFNQDGQLQWKVKSFLNDPVNNGGVLAWSTIVDEQGNSYITGSNDCRNNNNPDQIFENTDGTITSENVGTFFIAKVNTNGICEWIKGAAHSYSGTGYKVIKSNDEIIVVGKVQAFQFLPEEVEFLSSDGNNIEALFYSDDYFLAIYDADGNLNRVVSSGINEQHHFVGDRISGFFKDSNDNYYISRNIWFYNNGPQNYENFGHFLNAQSFNGRDGTITKFNEECGVVLGDIINQNMPNLSLCDNASVGTDTDGLVNFDLTQNEDEILINEPLSNYQISYYKDEALTNLILNPEVYENTFQSEIIYIKAEHLFDSDKSGETFFEIEVYALPITNSLVTLSQCDDNLDGFTTFNITEANVQLSLNYLDETITFYESQQDAETDTDAITQPTQYVNEVIDTDTVWARVENEYGCFVTSQVNLNVTSTQIPDTYFREFYECDASMDIHDGISVFDFSIVNSEIEAMFPNGQNLNISYHESLLDAYGNLNPIQDIANYTNTTPIAQDIYVRVVNSLNSECLGVGHYITLHVVEMPLITGPLFIEECDYDNDGLVEFSTSNFEYLLSDLQTIDVSFRYYDVEGNELPNPLPDPYITSEPMTNIIVSIIAENQNIPSGGCEVTTTITLFINSDYDIGEVPDYFGCLDTSDGYFTFDTSNLESSILNGQSDLEISYHDENSNLIESPFPNEYSLSESATIRAIVTNTLDPMLCPLEIDINFEVALKPEDIQIDDVYLCFEEGEEQIFYLREYLDASLDENNITNSEINAYNNGVLYDDIINVDFQNLNQAEINYRIENVNFPECYSVGSFNIISSTRPVVGDLSDIILCDDESNDGFENVDLQSISEEILNELSTSQYIISYFESYDNALENINPLQEEVIGSTDDQTIYVRVSSQENIDCYDISDFNFVVKPVPDISEIQNEYYLCKGESLIVSAGDGLDYYFWSNGITTSSITITEAGDYSITVLRDYPEISCEVSKTFVVYESEVPDSVEIVVIDESIISSDIQIIASGIGDYEYSLDGITYQDSNIFYDLNQSDYTIYVRDRNGCGVYIKELFLIRYPKFFTPNNDTENDYWQLDNANKELLNKLYIFDRYGKLLLELDPESVGWDGTYNGLQMPSSDYWFVLERQNGKTYTGHFALIR</sequence>
<dbReference type="PROSITE" id="PS51257">
    <property type="entry name" value="PROKAR_LIPOPROTEIN"/>
    <property type="match status" value="1"/>
</dbReference>
<keyword evidence="1" id="KW-0732">Signal</keyword>
<dbReference type="NCBIfam" id="TIGR04131">
    <property type="entry name" value="Bac_Flav_CTERM"/>
    <property type="match status" value="1"/>
</dbReference>
<dbReference type="Proteomes" id="UP001589832">
    <property type="component" value="Unassembled WGS sequence"/>
</dbReference>
<evidence type="ECO:0000313" key="3">
    <source>
        <dbReference type="Proteomes" id="UP001589832"/>
    </source>
</evidence>
<feature type="signal peptide" evidence="1">
    <location>
        <begin position="1"/>
        <end position="21"/>
    </location>
</feature>
<evidence type="ECO:0000313" key="2">
    <source>
        <dbReference type="EMBL" id="MFC0604446.1"/>
    </source>
</evidence>
<organism evidence="2 3">
    <name type="scientific">Winogradskyella pulchriflava</name>
    <dbReference type="NCBI Taxonomy" id="1110688"/>
    <lineage>
        <taxon>Bacteria</taxon>
        <taxon>Pseudomonadati</taxon>
        <taxon>Bacteroidota</taxon>
        <taxon>Flavobacteriia</taxon>
        <taxon>Flavobacteriales</taxon>
        <taxon>Flavobacteriaceae</taxon>
        <taxon>Winogradskyella</taxon>
    </lineage>
</organism>
<accession>A0ABV6Q854</accession>
<dbReference type="RefSeq" id="WP_386062076.1">
    <property type="nucleotide sequence ID" value="NZ_JBHLTQ010000003.1"/>
</dbReference>
<dbReference type="InterPro" id="IPR026341">
    <property type="entry name" value="T9SS_type_B"/>
</dbReference>
<protein>
    <submittedName>
        <fullName evidence="2">T9SS type B sorting domain-containing protein</fullName>
    </submittedName>
</protein>
<dbReference type="EMBL" id="JBHLTQ010000003">
    <property type="protein sequence ID" value="MFC0604446.1"/>
    <property type="molecule type" value="Genomic_DNA"/>
</dbReference>
<gene>
    <name evidence="2" type="ORF">ACFFGA_07765</name>
</gene>
<dbReference type="Pfam" id="PF13585">
    <property type="entry name" value="CHU_C"/>
    <property type="match status" value="1"/>
</dbReference>
<reference evidence="2 3" key="1">
    <citation type="submission" date="2024-09" db="EMBL/GenBank/DDBJ databases">
        <authorList>
            <person name="Sun Q."/>
            <person name="Mori K."/>
        </authorList>
    </citation>
    <scope>NUCLEOTIDE SEQUENCE [LARGE SCALE GENOMIC DNA]</scope>
    <source>
        <strain evidence="2 3">NCAIM B.02481</strain>
    </source>
</reference>